<dbReference type="GO" id="GO:0003959">
    <property type="term" value="F:NADPH dehydrogenase activity"/>
    <property type="evidence" value="ECO:0007669"/>
    <property type="project" value="TreeGrafter"/>
</dbReference>
<dbReference type="GO" id="GO:0010181">
    <property type="term" value="F:FMN binding"/>
    <property type="evidence" value="ECO:0007669"/>
    <property type="project" value="InterPro"/>
</dbReference>
<dbReference type="Gene3D" id="3.20.20.70">
    <property type="entry name" value="Aldolase class I"/>
    <property type="match status" value="1"/>
</dbReference>
<dbReference type="Proteomes" id="UP000272025">
    <property type="component" value="Unassembled WGS sequence"/>
</dbReference>
<dbReference type="AlphaFoldDB" id="A0A3N2PUA7"/>
<dbReference type="GeneID" id="39577280"/>
<dbReference type="Pfam" id="PF00724">
    <property type="entry name" value="Oxidored_FMN"/>
    <property type="match status" value="1"/>
</dbReference>
<dbReference type="OrthoDB" id="276546at2759"/>
<reference evidence="3 4" key="1">
    <citation type="journal article" date="2018" name="Mol. Ecol.">
        <title>The obligate alkalophilic soda-lake fungus Sodiomyces alkalinus has shifted to a protein diet.</title>
        <authorList>
            <person name="Grum-Grzhimaylo A.A."/>
            <person name="Falkoski D.L."/>
            <person name="van den Heuvel J."/>
            <person name="Valero-Jimenez C.A."/>
            <person name="Min B."/>
            <person name="Choi I.G."/>
            <person name="Lipzen A."/>
            <person name="Daum C.G."/>
            <person name="Aanen D.K."/>
            <person name="Tsang A."/>
            <person name="Henrissat B."/>
            <person name="Bilanenko E.N."/>
            <person name="de Vries R.P."/>
            <person name="van Kan J.A.L."/>
            <person name="Grigoriev I.V."/>
            <person name="Debets A.J.M."/>
        </authorList>
    </citation>
    <scope>NUCLEOTIDE SEQUENCE [LARGE SCALE GENOMIC DNA]</scope>
    <source>
        <strain evidence="3 4">F11</strain>
    </source>
</reference>
<dbReference type="InterPro" id="IPR045247">
    <property type="entry name" value="Oye-like"/>
</dbReference>
<name>A0A3N2PUA7_SODAK</name>
<dbReference type="InterPro" id="IPR013785">
    <property type="entry name" value="Aldolase_TIM"/>
</dbReference>
<evidence type="ECO:0000313" key="3">
    <source>
        <dbReference type="EMBL" id="ROT38062.1"/>
    </source>
</evidence>
<proteinExistence type="predicted"/>
<accession>A0A3N2PUA7</accession>
<gene>
    <name evidence="3" type="ORF">SODALDRAFT_296559</name>
</gene>
<sequence length="206" mass="23199">MAYFPPVLPLEHRVLRTARLRPRHPHHLGSNPHLGPLRPPLQRPVVAAIGAEKTAIRLSPYSDFNGMLMGDPDPTFRYLTEQLKPLGLAFLHLIEARIKGNDDAECGGDRTVAWLAELWENVSPVLLAGGFKPGSAKKAVDETFKEYDMVVVFGRYFVPIPDLVYRIKAGIPLEPYDRSKFYTPKEPKGYIDYPFGEQYLASVNVQ</sequence>
<keyword evidence="1" id="KW-0285">Flavoprotein</keyword>
<dbReference type="SUPFAM" id="SSF51395">
    <property type="entry name" value="FMN-linked oxidoreductases"/>
    <property type="match status" value="1"/>
</dbReference>
<evidence type="ECO:0000259" key="2">
    <source>
        <dbReference type="Pfam" id="PF00724"/>
    </source>
</evidence>
<dbReference type="RefSeq" id="XP_028465868.1">
    <property type="nucleotide sequence ID" value="XM_028608802.1"/>
</dbReference>
<dbReference type="PANTHER" id="PTHR22893:SF91">
    <property type="entry name" value="NADPH DEHYDROGENASE 2-RELATED"/>
    <property type="match status" value="1"/>
</dbReference>
<feature type="domain" description="NADH:flavin oxidoreductase/NADH oxidase N-terminal" evidence="2">
    <location>
        <begin position="44"/>
        <end position="174"/>
    </location>
</feature>
<evidence type="ECO:0000256" key="1">
    <source>
        <dbReference type="ARBA" id="ARBA00022630"/>
    </source>
</evidence>
<organism evidence="3 4">
    <name type="scientific">Sodiomyces alkalinus (strain CBS 110278 / VKM F-3762 / F11)</name>
    <name type="common">Alkaliphilic filamentous fungus</name>
    <dbReference type="NCBI Taxonomy" id="1314773"/>
    <lineage>
        <taxon>Eukaryota</taxon>
        <taxon>Fungi</taxon>
        <taxon>Dikarya</taxon>
        <taxon>Ascomycota</taxon>
        <taxon>Pezizomycotina</taxon>
        <taxon>Sordariomycetes</taxon>
        <taxon>Hypocreomycetidae</taxon>
        <taxon>Glomerellales</taxon>
        <taxon>Plectosphaerellaceae</taxon>
        <taxon>Sodiomyces</taxon>
    </lineage>
</organism>
<evidence type="ECO:0000313" key="4">
    <source>
        <dbReference type="Proteomes" id="UP000272025"/>
    </source>
</evidence>
<dbReference type="STRING" id="1314773.A0A3N2PUA7"/>
<dbReference type="PANTHER" id="PTHR22893">
    <property type="entry name" value="NADH OXIDOREDUCTASE-RELATED"/>
    <property type="match status" value="1"/>
</dbReference>
<keyword evidence="4" id="KW-1185">Reference proteome</keyword>
<dbReference type="EMBL" id="ML119056">
    <property type="protein sequence ID" value="ROT38062.1"/>
    <property type="molecule type" value="Genomic_DNA"/>
</dbReference>
<protein>
    <submittedName>
        <fullName evidence="3">FMN-linked oxidoreductase</fullName>
    </submittedName>
</protein>
<dbReference type="InterPro" id="IPR001155">
    <property type="entry name" value="OxRdtase_FMN_N"/>
</dbReference>